<gene>
    <name evidence="2" type="ORF">DD559_19540</name>
</gene>
<protein>
    <submittedName>
        <fullName evidence="2">Transposase</fullName>
    </submittedName>
</protein>
<reference evidence="2 3" key="1">
    <citation type="submission" date="2018-05" db="EMBL/GenBank/DDBJ databases">
        <title>Description of Sphingomonas pokkalii sp nov, isolated from the rhizosphere of saline tolerant pokkali rice and its draft genome analysis.</title>
        <authorList>
            <person name="Menon R."/>
            <person name="Kumari S."/>
            <person name="Rameshkumar N."/>
        </authorList>
    </citation>
    <scope>NUCLEOTIDE SEQUENCE [LARGE SCALE GENOMIC DNA]</scope>
    <source>
        <strain evidence="2 3">L3B27</strain>
    </source>
</reference>
<evidence type="ECO:0000259" key="1">
    <source>
        <dbReference type="SMART" id="SM01321"/>
    </source>
</evidence>
<evidence type="ECO:0000313" key="2">
    <source>
        <dbReference type="EMBL" id="PVX27881.1"/>
    </source>
</evidence>
<sequence>MARLPRLVLPGYPYHVTQRGNRRQQTFFEEGDYALYRDLLAEAARRAGSEIWCYCLMPNHVHLVVVPADEDGLRRTFADAHRRYTGYINARHRWTGHLWQGRFGAVVMDEAHLGHAMRYVSLNPVRAHLVRRAEDWPWSSVRAHRAGRDDALVRVAPALDRYGDFATFLGDTAEADSAWHALRRAETTGRPLGAADWIADIERRTGRTLAVQKRGPKPKRMAISECV</sequence>
<evidence type="ECO:0000313" key="3">
    <source>
        <dbReference type="Proteomes" id="UP000245890"/>
    </source>
</evidence>
<dbReference type="Gene3D" id="3.30.70.1290">
    <property type="entry name" value="Transposase IS200-like"/>
    <property type="match status" value="1"/>
</dbReference>
<dbReference type="GO" id="GO:0003677">
    <property type="term" value="F:DNA binding"/>
    <property type="evidence" value="ECO:0007669"/>
    <property type="project" value="InterPro"/>
</dbReference>
<dbReference type="Pfam" id="PF01797">
    <property type="entry name" value="Y1_Tnp"/>
    <property type="match status" value="1"/>
</dbReference>
<dbReference type="SUPFAM" id="SSF143422">
    <property type="entry name" value="Transposase IS200-like"/>
    <property type="match status" value="1"/>
</dbReference>
<dbReference type="GO" id="GO:0006313">
    <property type="term" value="P:DNA transposition"/>
    <property type="evidence" value="ECO:0007669"/>
    <property type="project" value="InterPro"/>
</dbReference>
<organism evidence="2 3">
    <name type="scientific">Sphingomonas pokkalii</name>
    <dbReference type="NCBI Taxonomy" id="2175090"/>
    <lineage>
        <taxon>Bacteria</taxon>
        <taxon>Pseudomonadati</taxon>
        <taxon>Pseudomonadota</taxon>
        <taxon>Alphaproteobacteria</taxon>
        <taxon>Sphingomonadales</taxon>
        <taxon>Sphingomonadaceae</taxon>
        <taxon>Sphingomonas</taxon>
    </lineage>
</organism>
<dbReference type="InterPro" id="IPR036515">
    <property type="entry name" value="Transposase_17_sf"/>
</dbReference>
<dbReference type="PANTHER" id="PTHR34322:SF2">
    <property type="entry name" value="TRANSPOSASE IS200-LIKE DOMAIN-CONTAINING PROTEIN"/>
    <property type="match status" value="1"/>
</dbReference>
<feature type="domain" description="Transposase IS200-like" evidence="1">
    <location>
        <begin position="9"/>
        <end position="123"/>
    </location>
</feature>
<dbReference type="OrthoDB" id="9794403at2"/>
<dbReference type="RefSeq" id="WP_116471072.1">
    <property type="nucleotide sequence ID" value="NZ_QENQ01000017.1"/>
</dbReference>
<comment type="caution">
    <text evidence="2">The sequence shown here is derived from an EMBL/GenBank/DDBJ whole genome shotgun (WGS) entry which is preliminary data.</text>
</comment>
<name>A0A2U0S9D7_9SPHN</name>
<dbReference type="SMART" id="SM01321">
    <property type="entry name" value="Y1_Tnp"/>
    <property type="match status" value="1"/>
</dbReference>
<dbReference type="InterPro" id="IPR002686">
    <property type="entry name" value="Transposase_17"/>
</dbReference>
<dbReference type="GO" id="GO:0004803">
    <property type="term" value="F:transposase activity"/>
    <property type="evidence" value="ECO:0007669"/>
    <property type="project" value="InterPro"/>
</dbReference>
<keyword evidence="3" id="KW-1185">Reference proteome</keyword>
<proteinExistence type="predicted"/>
<dbReference type="PANTHER" id="PTHR34322">
    <property type="entry name" value="TRANSPOSASE, Y1_TNP DOMAIN-CONTAINING"/>
    <property type="match status" value="1"/>
</dbReference>
<accession>A0A2U0S9D7</accession>
<dbReference type="Proteomes" id="UP000245890">
    <property type="component" value="Unassembled WGS sequence"/>
</dbReference>
<dbReference type="AlphaFoldDB" id="A0A2U0S9D7"/>
<dbReference type="EMBL" id="QENQ01000017">
    <property type="protein sequence ID" value="PVX27881.1"/>
    <property type="molecule type" value="Genomic_DNA"/>
</dbReference>